<dbReference type="Pfam" id="PF01593">
    <property type="entry name" value="Amino_oxidase"/>
    <property type="match status" value="1"/>
</dbReference>
<name>A0A098S8C0_9BACT</name>
<gene>
    <name evidence="2" type="ORF">IX84_12450</name>
</gene>
<dbReference type="STRING" id="1524460.IX84_12450"/>
<organism evidence="2 3">
    <name type="scientific">Phaeodactylibacter xiamenensis</name>
    <dbReference type="NCBI Taxonomy" id="1524460"/>
    <lineage>
        <taxon>Bacteria</taxon>
        <taxon>Pseudomonadati</taxon>
        <taxon>Bacteroidota</taxon>
        <taxon>Saprospiria</taxon>
        <taxon>Saprospirales</taxon>
        <taxon>Haliscomenobacteraceae</taxon>
        <taxon>Phaeodactylibacter</taxon>
    </lineage>
</organism>
<evidence type="ECO:0000313" key="3">
    <source>
        <dbReference type="Proteomes" id="UP000029736"/>
    </source>
</evidence>
<dbReference type="EMBL" id="JPOS01000029">
    <property type="protein sequence ID" value="KGE87928.1"/>
    <property type="molecule type" value="Genomic_DNA"/>
</dbReference>
<evidence type="ECO:0000313" key="2">
    <source>
        <dbReference type="EMBL" id="KGE87928.1"/>
    </source>
</evidence>
<sequence length="410" mass="44932">MSETIIIGAGLAGLTAANYLHQKGKPFLLLEASGQVGGRVKTTEKQGFLLDHGFQVLATAYPEARALLDYKKLDLKPFLPGAMLLQPDGSRDRIGDPLRDWSSLLPTLFAKAGGLGSKFGILQLRNRLKEMPLEAIFKQPEMTTAEALEKEYGFDSRMVSRFFKPFYSGIFLEKELATSRRMFDFVFKMFAEGAVAVPDKGMQQIPLQLAANLPEDSIRLNCKVEKVEGHQVSLENGEVLSAKNIVLATEATGLVREYLPLVNTAYQTTTHLHFITSHTPVQQPLIALNTRSGDLVNSITPISQVAQGYAPSGKTLLSVSIVGKTDLDDVSLAGKVRGELQHWFGQSVNEWDLLDIREVTYALPAQRHVQHDADLSIGEGLYAIGDHLLNGSINAAMRTGRLVAEEISGD</sequence>
<dbReference type="Proteomes" id="UP000029736">
    <property type="component" value="Unassembled WGS sequence"/>
</dbReference>
<dbReference type="GO" id="GO:0016491">
    <property type="term" value="F:oxidoreductase activity"/>
    <property type="evidence" value="ECO:0007669"/>
    <property type="project" value="InterPro"/>
</dbReference>
<dbReference type="AlphaFoldDB" id="A0A098S8C0"/>
<keyword evidence="3" id="KW-1185">Reference proteome</keyword>
<dbReference type="SUPFAM" id="SSF51905">
    <property type="entry name" value="FAD/NAD(P)-binding domain"/>
    <property type="match status" value="1"/>
</dbReference>
<comment type="caution">
    <text evidence="2">The sequence shown here is derived from an EMBL/GenBank/DDBJ whole genome shotgun (WGS) entry which is preliminary data.</text>
</comment>
<dbReference type="Gene3D" id="3.50.50.60">
    <property type="entry name" value="FAD/NAD(P)-binding domain"/>
    <property type="match status" value="1"/>
</dbReference>
<dbReference type="RefSeq" id="WP_044220575.1">
    <property type="nucleotide sequence ID" value="NZ_JBKAGJ010000012.1"/>
</dbReference>
<proteinExistence type="predicted"/>
<dbReference type="InterPro" id="IPR002937">
    <property type="entry name" value="Amino_oxidase"/>
</dbReference>
<dbReference type="InterPro" id="IPR036188">
    <property type="entry name" value="FAD/NAD-bd_sf"/>
</dbReference>
<evidence type="ECO:0000259" key="1">
    <source>
        <dbReference type="Pfam" id="PF01593"/>
    </source>
</evidence>
<dbReference type="OrthoDB" id="9767561at2"/>
<feature type="domain" description="Amine oxidase" evidence="1">
    <location>
        <begin position="11"/>
        <end position="407"/>
    </location>
</feature>
<dbReference type="PANTHER" id="PTHR42841">
    <property type="entry name" value="AMINE OXIDASE"/>
    <property type="match status" value="1"/>
</dbReference>
<accession>A0A098S8C0</accession>
<protein>
    <recommendedName>
        <fullName evidence="1">Amine oxidase domain-containing protein</fullName>
    </recommendedName>
</protein>
<reference evidence="2 3" key="1">
    <citation type="journal article" date="2014" name="Int. J. Syst. Evol. Microbiol.">
        <title>Phaeodactylibacter xiamenensis gen. nov., sp. nov., a member of the family Saprospiraceae isolated from the marine alga Phaeodactylum tricornutum.</title>
        <authorList>
            <person name="Chen Z.Jr."/>
            <person name="Lei X."/>
            <person name="Lai Q."/>
            <person name="Li Y."/>
            <person name="Zhang B."/>
            <person name="Zhang J."/>
            <person name="Zhang H."/>
            <person name="Yang L."/>
            <person name="Zheng W."/>
            <person name="Tian Y."/>
            <person name="Yu Z."/>
            <person name="Xu H.Jr."/>
            <person name="Zheng T."/>
        </authorList>
    </citation>
    <scope>NUCLEOTIDE SEQUENCE [LARGE SCALE GENOMIC DNA]</scope>
    <source>
        <strain evidence="2 3">KD52</strain>
    </source>
</reference>